<feature type="domain" description="HTH araC/xylS-type" evidence="6">
    <location>
        <begin position="178"/>
        <end position="276"/>
    </location>
</feature>
<keyword evidence="8" id="KW-1185">Reference proteome</keyword>
<evidence type="ECO:0000256" key="3">
    <source>
        <dbReference type="ARBA" id="ARBA00023159"/>
    </source>
</evidence>
<keyword evidence="3" id="KW-0010">Activator</keyword>
<feature type="region of interest" description="Disordered" evidence="5">
    <location>
        <begin position="269"/>
        <end position="290"/>
    </location>
</feature>
<dbReference type="Proteomes" id="UP001575105">
    <property type="component" value="Unassembled WGS sequence"/>
</dbReference>
<evidence type="ECO:0000256" key="1">
    <source>
        <dbReference type="ARBA" id="ARBA00023015"/>
    </source>
</evidence>
<sequence length="290" mass="32783">MSRTVRNLSHEDDAVDPMPAVGASPVRQVLLCREMTRTEAGEQTVASSLPGHLLQLTLVGSAVHDVAGRRYTLGPGDLIWFHEDESVHVEVVSAPWTFLTLNVIAPSLAPPAFERRVRRTSRSLREQFRAVHTAWQDRSLGEAQRSLRVHGRVLSLLAELAEPAELVTAEADDAAWWWEIETRCRKDLSQPMSLSVMQAMTRRSRATITRACRRATGLPPMRRIRQIRMSMARGLLRHSTLQVTQIADRLGYPRINEFSRDYRKHFGCSPRHERERAEQNAAETRAAASP</sequence>
<dbReference type="PANTHER" id="PTHR46796">
    <property type="entry name" value="HTH-TYPE TRANSCRIPTIONAL ACTIVATOR RHAS-RELATED"/>
    <property type="match status" value="1"/>
</dbReference>
<keyword evidence="2" id="KW-0238">DNA-binding</keyword>
<dbReference type="InterPro" id="IPR037923">
    <property type="entry name" value="HTH-like"/>
</dbReference>
<evidence type="ECO:0000313" key="8">
    <source>
        <dbReference type="Proteomes" id="UP001575105"/>
    </source>
</evidence>
<evidence type="ECO:0000313" key="7">
    <source>
        <dbReference type="EMBL" id="MFA9477816.1"/>
    </source>
</evidence>
<dbReference type="Gene3D" id="1.10.10.60">
    <property type="entry name" value="Homeodomain-like"/>
    <property type="match status" value="1"/>
</dbReference>
<evidence type="ECO:0000259" key="6">
    <source>
        <dbReference type="PROSITE" id="PS01124"/>
    </source>
</evidence>
<dbReference type="EMBL" id="JBGUBD010000003">
    <property type="protein sequence ID" value="MFA9477816.1"/>
    <property type="molecule type" value="Genomic_DNA"/>
</dbReference>
<reference evidence="7 8" key="1">
    <citation type="submission" date="2024-08" db="EMBL/GenBank/DDBJ databases">
        <title>Whole-genome sequencing of halo(alkali)philic microorganisms from hypersaline lakes.</title>
        <authorList>
            <person name="Sorokin D.Y."/>
            <person name="Merkel A.Y."/>
            <person name="Messina E."/>
            <person name="Yakimov M."/>
        </authorList>
    </citation>
    <scope>NUCLEOTIDE SEQUENCE [LARGE SCALE GENOMIC DNA]</scope>
    <source>
        <strain evidence="7 8">AB-hyl4</strain>
    </source>
</reference>
<dbReference type="Pfam" id="PF12833">
    <property type="entry name" value="HTH_18"/>
    <property type="match status" value="1"/>
</dbReference>
<dbReference type="RefSeq" id="WP_425344741.1">
    <property type="nucleotide sequence ID" value="NZ_JBGUBD010000003.1"/>
</dbReference>
<dbReference type="PROSITE" id="PS01124">
    <property type="entry name" value="HTH_ARAC_FAMILY_2"/>
    <property type="match status" value="1"/>
</dbReference>
<dbReference type="SUPFAM" id="SSF51215">
    <property type="entry name" value="Regulatory protein AraC"/>
    <property type="match status" value="1"/>
</dbReference>
<dbReference type="Pfam" id="PF02311">
    <property type="entry name" value="AraC_binding"/>
    <property type="match status" value="1"/>
</dbReference>
<keyword evidence="1" id="KW-0805">Transcription regulation</keyword>
<keyword evidence="4" id="KW-0804">Transcription</keyword>
<dbReference type="SUPFAM" id="SSF46689">
    <property type="entry name" value="Homeodomain-like"/>
    <property type="match status" value="1"/>
</dbReference>
<comment type="caution">
    <text evidence="7">The sequence shown here is derived from an EMBL/GenBank/DDBJ whole genome shotgun (WGS) entry which is preliminary data.</text>
</comment>
<evidence type="ECO:0000256" key="2">
    <source>
        <dbReference type="ARBA" id="ARBA00023125"/>
    </source>
</evidence>
<organism evidence="7 8">
    <name type="scientific">Natronomicrosphaera hydrolytica</name>
    <dbReference type="NCBI Taxonomy" id="3242702"/>
    <lineage>
        <taxon>Bacteria</taxon>
        <taxon>Pseudomonadati</taxon>
        <taxon>Planctomycetota</taxon>
        <taxon>Phycisphaerae</taxon>
        <taxon>Phycisphaerales</taxon>
        <taxon>Phycisphaeraceae</taxon>
        <taxon>Natronomicrosphaera</taxon>
    </lineage>
</organism>
<gene>
    <name evidence="7" type="ORF">ACERK3_05850</name>
</gene>
<dbReference type="SMART" id="SM00342">
    <property type="entry name" value="HTH_ARAC"/>
    <property type="match status" value="1"/>
</dbReference>
<evidence type="ECO:0000256" key="4">
    <source>
        <dbReference type="ARBA" id="ARBA00023163"/>
    </source>
</evidence>
<evidence type="ECO:0000256" key="5">
    <source>
        <dbReference type="SAM" id="MobiDB-lite"/>
    </source>
</evidence>
<feature type="compositionally biased region" description="Low complexity" evidence="5">
    <location>
        <begin position="279"/>
        <end position="290"/>
    </location>
</feature>
<dbReference type="InterPro" id="IPR003313">
    <property type="entry name" value="AraC-bd"/>
</dbReference>
<name>A0ABV4U2R4_9BACT</name>
<proteinExistence type="predicted"/>
<dbReference type="InterPro" id="IPR018062">
    <property type="entry name" value="HTH_AraC-typ_CS"/>
</dbReference>
<accession>A0ABV4U2R4</accession>
<protein>
    <submittedName>
        <fullName evidence="7">AraC family transcriptional regulator</fullName>
    </submittedName>
</protein>
<dbReference type="InterPro" id="IPR050204">
    <property type="entry name" value="AraC_XylS_family_regulators"/>
</dbReference>
<dbReference type="InterPro" id="IPR009057">
    <property type="entry name" value="Homeodomain-like_sf"/>
</dbReference>
<dbReference type="PROSITE" id="PS00041">
    <property type="entry name" value="HTH_ARAC_FAMILY_1"/>
    <property type="match status" value="1"/>
</dbReference>
<dbReference type="InterPro" id="IPR018060">
    <property type="entry name" value="HTH_AraC"/>
</dbReference>